<evidence type="ECO:0000256" key="12">
    <source>
        <dbReference type="HAMAP-Rule" id="MF_00983"/>
    </source>
</evidence>
<dbReference type="FunFam" id="3.40.1440.60:FF:000001">
    <property type="entry name" value="Primosomal protein N"/>
    <property type="match status" value="1"/>
</dbReference>
<evidence type="ECO:0000259" key="13">
    <source>
        <dbReference type="PROSITE" id="PS51192"/>
    </source>
</evidence>
<dbReference type="HAMAP" id="MF_00983">
    <property type="entry name" value="PriA"/>
    <property type="match status" value="1"/>
</dbReference>
<dbReference type="InterPro" id="IPR042115">
    <property type="entry name" value="PriA_3primeBD_sf"/>
</dbReference>
<dbReference type="GO" id="GO:0008270">
    <property type="term" value="F:zinc ion binding"/>
    <property type="evidence" value="ECO:0007669"/>
    <property type="project" value="UniProtKB-UniRule"/>
</dbReference>
<evidence type="ECO:0000256" key="6">
    <source>
        <dbReference type="ARBA" id="ARBA00022806"/>
    </source>
</evidence>
<evidence type="ECO:0000256" key="1">
    <source>
        <dbReference type="ARBA" id="ARBA00022515"/>
    </source>
</evidence>
<feature type="binding site" evidence="12">
    <location>
        <position position="543"/>
    </location>
    <ligand>
        <name>Zn(2+)</name>
        <dbReference type="ChEBI" id="CHEBI:29105"/>
        <label>2</label>
    </ligand>
</feature>
<comment type="similarity">
    <text evidence="12">Belongs to the helicase family. PriA subfamily.</text>
</comment>
<keyword evidence="7 12" id="KW-0862">Zinc</keyword>
<comment type="function">
    <text evidence="12">Initiates the restart of stalled replication forks, which reloads the replicative helicase on sites other than the origin of replication. Recognizes and binds to abandoned replication forks and remodels them to uncover a helicase loading site. Promotes assembly of the primosome at these replication forks.</text>
</comment>
<evidence type="ECO:0000256" key="7">
    <source>
        <dbReference type="ARBA" id="ARBA00022833"/>
    </source>
</evidence>
<dbReference type="EC" id="5.6.2.4" evidence="12"/>
<keyword evidence="10 12" id="KW-0413">Isomerase</keyword>
<feature type="binding site" evidence="12">
    <location>
        <position position="574"/>
    </location>
    <ligand>
        <name>Zn(2+)</name>
        <dbReference type="ChEBI" id="CHEBI:29105"/>
        <label>1</label>
    </ligand>
</feature>
<dbReference type="PROSITE" id="PS51192">
    <property type="entry name" value="HELICASE_ATP_BIND_1"/>
    <property type="match status" value="1"/>
</dbReference>
<dbReference type="GO" id="GO:0006310">
    <property type="term" value="P:DNA recombination"/>
    <property type="evidence" value="ECO:0007669"/>
    <property type="project" value="InterPro"/>
</dbReference>
<dbReference type="Gene3D" id="3.40.50.300">
    <property type="entry name" value="P-loop containing nucleotide triphosphate hydrolases"/>
    <property type="match status" value="2"/>
</dbReference>
<evidence type="ECO:0000256" key="3">
    <source>
        <dbReference type="ARBA" id="ARBA00022723"/>
    </source>
</evidence>
<dbReference type="SMART" id="SM00487">
    <property type="entry name" value="DEXDc"/>
    <property type="match status" value="1"/>
</dbReference>
<dbReference type="InterPro" id="IPR041236">
    <property type="entry name" value="PriA_C"/>
</dbReference>
<feature type="binding site" evidence="12">
    <location>
        <position position="561"/>
    </location>
    <ligand>
        <name>Zn(2+)</name>
        <dbReference type="ChEBI" id="CHEBI:29105"/>
        <label>2</label>
    </ligand>
</feature>
<dbReference type="PANTHER" id="PTHR30580">
    <property type="entry name" value="PRIMOSOMAL PROTEIN N"/>
    <property type="match status" value="1"/>
</dbReference>
<dbReference type="PANTHER" id="PTHR30580:SF0">
    <property type="entry name" value="PRIMOSOMAL PROTEIN N"/>
    <property type="match status" value="1"/>
</dbReference>
<dbReference type="InterPro" id="IPR014001">
    <property type="entry name" value="Helicase_ATP-bd"/>
</dbReference>
<comment type="catalytic activity">
    <reaction evidence="12">
        <text>Couples ATP hydrolysis with the unwinding of duplex DNA by translocating in the 3'-5' direction.</text>
        <dbReference type="EC" id="5.6.2.4"/>
    </reaction>
</comment>
<gene>
    <name evidence="12" type="primary">priA</name>
    <name evidence="14" type="ORF">SAMN05444359_12819</name>
</gene>
<dbReference type="GO" id="GO:0043138">
    <property type="term" value="F:3'-5' DNA helicase activity"/>
    <property type="evidence" value="ECO:0007669"/>
    <property type="project" value="UniProtKB-EC"/>
</dbReference>
<dbReference type="GO" id="GO:0016887">
    <property type="term" value="F:ATP hydrolysis activity"/>
    <property type="evidence" value="ECO:0007669"/>
    <property type="project" value="RHEA"/>
</dbReference>
<evidence type="ECO:0000313" key="15">
    <source>
        <dbReference type="Proteomes" id="UP000199021"/>
    </source>
</evidence>
<dbReference type="Pfam" id="PF00270">
    <property type="entry name" value="DEAD"/>
    <property type="match status" value="1"/>
</dbReference>
<evidence type="ECO:0000256" key="2">
    <source>
        <dbReference type="ARBA" id="ARBA00022705"/>
    </source>
</evidence>
<keyword evidence="1 12" id="KW-0639">Primosome</keyword>
<feature type="binding site" evidence="12">
    <location>
        <position position="571"/>
    </location>
    <ligand>
        <name>Zn(2+)</name>
        <dbReference type="ChEBI" id="CHEBI:29105"/>
        <label>1</label>
    </ligand>
</feature>
<dbReference type="Pfam" id="PF18319">
    <property type="entry name" value="Zn_ribbon_PriA"/>
    <property type="match status" value="1"/>
</dbReference>
<organism evidence="14 15">
    <name type="scientific">Neolewinella agarilytica</name>
    <dbReference type="NCBI Taxonomy" id="478744"/>
    <lineage>
        <taxon>Bacteria</taxon>
        <taxon>Pseudomonadati</taxon>
        <taxon>Bacteroidota</taxon>
        <taxon>Saprospiria</taxon>
        <taxon>Saprospirales</taxon>
        <taxon>Lewinellaceae</taxon>
        <taxon>Neolewinella</taxon>
    </lineage>
</organism>
<keyword evidence="6 12" id="KW-0347">Helicase</keyword>
<dbReference type="Proteomes" id="UP000199021">
    <property type="component" value="Unassembled WGS sequence"/>
</dbReference>
<keyword evidence="8 12" id="KW-0067">ATP-binding</keyword>
<feature type="binding site" evidence="12">
    <location>
        <position position="534"/>
    </location>
    <ligand>
        <name>Zn(2+)</name>
        <dbReference type="ChEBI" id="CHEBI:29105"/>
        <label>1</label>
    </ligand>
</feature>
<evidence type="ECO:0000256" key="4">
    <source>
        <dbReference type="ARBA" id="ARBA00022741"/>
    </source>
</evidence>
<dbReference type="InterPro" id="IPR041222">
    <property type="entry name" value="PriA_3primeBD"/>
</dbReference>
<dbReference type="AlphaFoldDB" id="A0A1H9MB14"/>
<dbReference type="Gene3D" id="3.40.1440.60">
    <property type="entry name" value="PriA, 3(prime) DNA-binding domain"/>
    <property type="match status" value="1"/>
</dbReference>
<dbReference type="EMBL" id="FOFB01000028">
    <property type="protein sequence ID" value="SER20822.1"/>
    <property type="molecule type" value="Genomic_DNA"/>
</dbReference>
<dbReference type="NCBIfam" id="TIGR00595">
    <property type="entry name" value="priA"/>
    <property type="match status" value="1"/>
</dbReference>
<dbReference type="Pfam" id="PF17764">
    <property type="entry name" value="PriA_3primeBD"/>
    <property type="match status" value="1"/>
</dbReference>
<dbReference type="InParanoid" id="A0A1H9MB14"/>
<dbReference type="InterPro" id="IPR001650">
    <property type="entry name" value="Helicase_C-like"/>
</dbReference>
<dbReference type="InterPro" id="IPR040498">
    <property type="entry name" value="PriA_CRR"/>
</dbReference>
<keyword evidence="15" id="KW-1185">Reference proteome</keyword>
<dbReference type="InterPro" id="IPR011545">
    <property type="entry name" value="DEAD/DEAH_box_helicase_dom"/>
</dbReference>
<dbReference type="FunFam" id="3.40.50.300:FF:000489">
    <property type="entry name" value="Primosome assembly protein PriA"/>
    <property type="match status" value="1"/>
</dbReference>
<protein>
    <recommendedName>
        <fullName evidence="12">Replication restart protein PriA</fullName>
    </recommendedName>
    <alternativeName>
        <fullName evidence="12">ATP-dependent DNA helicase PriA</fullName>
        <ecNumber evidence="12">5.6.2.4</ecNumber>
    </alternativeName>
    <alternativeName>
        <fullName evidence="12">DNA 3'-5' helicase PriA</fullName>
    </alternativeName>
</protein>
<dbReference type="GO" id="GO:1990077">
    <property type="term" value="C:primosome complex"/>
    <property type="evidence" value="ECO:0007669"/>
    <property type="project" value="UniProtKB-UniRule"/>
</dbReference>
<dbReference type="RefSeq" id="WP_090172152.1">
    <property type="nucleotide sequence ID" value="NZ_FOFB01000028.1"/>
</dbReference>
<reference evidence="15" key="1">
    <citation type="submission" date="2016-10" db="EMBL/GenBank/DDBJ databases">
        <authorList>
            <person name="Varghese N."/>
            <person name="Submissions S."/>
        </authorList>
    </citation>
    <scope>NUCLEOTIDE SEQUENCE [LARGE SCALE GENOMIC DNA]</scope>
    <source>
        <strain evidence="15">DSM 24740</strain>
    </source>
</reference>
<comment type="catalytic activity">
    <reaction evidence="11 12">
        <text>ATP + H2O = ADP + phosphate + H(+)</text>
        <dbReference type="Rhea" id="RHEA:13065"/>
        <dbReference type="ChEBI" id="CHEBI:15377"/>
        <dbReference type="ChEBI" id="CHEBI:15378"/>
        <dbReference type="ChEBI" id="CHEBI:30616"/>
        <dbReference type="ChEBI" id="CHEBI:43474"/>
        <dbReference type="ChEBI" id="CHEBI:456216"/>
        <dbReference type="EC" id="5.6.2.4"/>
    </reaction>
</comment>
<dbReference type="FunCoup" id="A0A1H9MB14">
    <property type="interactions" value="405"/>
</dbReference>
<evidence type="ECO:0000256" key="8">
    <source>
        <dbReference type="ARBA" id="ARBA00022840"/>
    </source>
</evidence>
<keyword evidence="9 12" id="KW-0238">DNA-binding</keyword>
<keyword evidence="2 12" id="KW-0235">DNA replication</keyword>
<dbReference type="CDD" id="cd17929">
    <property type="entry name" value="DEXHc_priA"/>
    <property type="match status" value="1"/>
</dbReference>
<feature type="binding site" evidence="12">
    <location>
        <position position="558"/>
    </location>
    <ligand>
        <name>Zn(2+)</name>
        <dbReference type="ChEBI" id="CHEBI:29105"/>
        <label>2</label>
    </ligand>
</feature>
<dbReference type="GO" id="GO:0006270">
    <property type="term" value="P:DNA replication initiation"/>
    <property type="evidence" value="ECO:0007669"/>
    <property type="project" value="TreeGrafter"/>
</dbReference>
<feature type="binding site" evidence="12">
    <location>
        <position position="540"/>
    </location>
    <ligand>
        <name>Zn(2+)</name>
        <dbReference type="ChEBI" id="CHEBI:29105"/>
        <label>2</label>
    </ligand>
</feature>
<feature type="domain" description="Helicase ATP-binding" evidence="13">
    <location>
        <begin position="302"/>
        <end position="468"/>
    </location>
</feature>
<sequence>MPLLDQTDLPSAGTIYADVILPLALRQTYTFSVPEEMVRQLKPGLRVEVQFGKNKHYTGIVRGLHGKKPGHKTKPILSVIDLEPLVTENQLKLWAWMASYYACTLGEVMNAGLPSHLKLTSETTITLGPLFSDDATQLDDQEYMIVEALTLQHELTLKDIRDILQKKTVYPVIRRLLDRRIVFLKEELQERYKPKVVRCVQFSPAYKTEAEQIGAFELVSRSEKQTAVLLEYLQVSRELPFVRRVDLTKRTGASDAVIKAMVKKGIFEFYEREVSRIGSGEEDTMEAKEMSGQQVAALTQVQSIHASGKPALIHGVTGSGKTRVYLELMQKAIDGGGQVLYLLPEIALTGQIVKRLQKVLGDKITVYHSRLNNMERVEIWKAVLAGKTSIVGPRSAMFLPFTKLELVVVDEEHDPSYKQQEPNPRYNGRDVAVYLAWQHKAKTILGTATPSLESWENAKRGKYGLVSMPKRFGDIAMPEIVLADAREDDGKGNRHPFFTPTLLNEIKATLERGEQVILFQNRRGFAPVYFCPTCDHTIECVNCDVSLTYHKFQNRLRCHCCGYATSTPESCPACGEPEMKLGGTGTEKIEDELKIFLPDARIGRMDLDTVRGKNALAALLGRFEAGQLDILVGTQMVTKGLDFERVGLVGVISADQLLRFPDFRADERAFHLMTQVAGRAGRKHRQGKVIIQAFDRSHPVLTDVFNGDWDRFIERESKHRAETNFPPYVKMIHLQLKHPRRNTVEEGAKLLGSWLAHALGGQVTPPFEPAVARIRTYYLQEMVIRMSADPKEIARVKNIVNRAVAKLKTTEGLTGVRVGVDVDPY</sequence>
<proteinExistence type="inferred from homology"/>
<evidence type="ECO:0000256" key="11">
    <source>
        <dbReference type="ARBA" id="ARBA00048988"/>
    </source>
</evidence>
<dbReference type="SMART" id="SM00490">
    <property type="entry name" value="HELICc"/>
    <property type="match status" value="1"/>
</dbReference>
<dbReference type="InterPro" id="IPR027417">
    <property type="entry name" value="P-loop_NTPase"/>
</dbReference>
<dbReference type="GO" id="GO:0006269">
    <property type="term" value="P:DNA replication, synthesis of primer"/>
    <property type="evidence" value="ECO:0007669"/>
    <property type="project" value="UniProtKB-KW"/>
</dbReference>
<evidence type="ECO:0000256" key="9">
    <source>
        <dbReference type="ARBA" id="ARBA00023125"/>
    </source>
</evidence>
<feature type="binding site" evidence="12">
    <location>
        <position position="531"/>
    </location>
    <ligand>
        <name>Zn(2+)</name>
        <dbReference type="ChEBI" id="CHEBI:29105"/>
        <label>1</label>
    </ligand>
</feature>
<dbReference type="Pfam" id="PF18074">
    <property type="entry name" value="PriA_C"/>
    <property type="match status" value="1"/>
</dbReference>
<accession>A0A1H9MB14</accession>
<evidence type="ECO:0000256" key="5">
    <source>
        <dbReference type="ARBA" id="ARBA00022801"/>
    </source>
</evidence>
<keyword evidence="5 12" id="KW-0378">Hydrolase</keyword>
<dbReference type="InterPro" id="IPR005259">
    <property type="entry name" value="PriA"/>
</dbReference>
<dbReference type="CDD" id="cd18804">
    <property type="entry name" value="SF2_C_priA"/>
    <property type="match status" value="1"/>
</dbReference>
<dbReference type="SUPFAM" id="SSF52540">
    <property type="entry name" value="P-loop containing nucleoside triphosphate hydrolases"/>
    <property type="match status" value="2"/>
</dbReference>
<comment type="subunit">
    <text evidence="12">Component of the replication restart primosome.</text>
</comment>
<dbReference type="OrthoDB" id="9759544at2"/>
<dbReference type="GO" id="GO:0006302">
    <property type="term" value="P:double-strand break repair"/>
    <property type="evidence" value="ECO:0007669"/>
    <property type="project" value="InterPro"/>
</dbReference>
<comment type="cofactor">
    <cofactor evidence="12">
        <name>Zn(2+)</name>
        <dbReference type="ChEBI" id="CHEBI:29105"/>
    </cofactor>
    <text evidence="12">Binds 2 zinc ions per subunit.</text>
</comment>
<keyword evidence="3 12" id="KW-0479">Metal-binding</keyword>
<evidence type="ECO:0000313" key="14">
    <source>
        <dbReference type="EMBL" id="SER20822.1"/>
    </source>
</evidence>
<dbReference type="GO" id="GO:0005524">
    <property type="term" value="F:ATP binding"/>
    <property type="evidence" value="ECO:0007669"/>
    <property type="project" value="UniProtKB-UniRule"/>
</dbReference>
<evidence type="ECO:0000256" key="10">
    <source>
        <dbReference type="ARBA" id="ARBA00023235"/>
    </source>
</evidence>
<dbReference type="STRING" id="478744.SAMN05444359_12819"/>
<dbReference type="GO" id="GO:0003677">
    <property type="term" value="F:DNA binding"/>
    <property type="evidence" value="ECO:0007669"/>
    <property type="project" value="UniProtKB-UniRule"/>
</dbReference>
<name>A0A1H9MB14_9BACT</name>
<keyword evidence="4 12" id="KW-0547">Nucleotide-binding</keyword>